<dbReference type="OrthoDB" id="270009at2759"/>
<keyword evidence="2 3" id="KW-0186">Copper</keyword>
<dbReference type="Pfam" id="PF02630">
    <property type="entry name" value="SCO1-SenC"/>
    <property type="match status" value="1"/>
</dbReference>
<evidence type="ECO:0000313" key="6">
    <source>
        <dbReference type="EMBL" id="RUS68592.1"/>
    </source>
</evidence>
<keyword evidence="7" id="KW-1185">Reference proteome</keyword>
<sequence length="340" mass="39227">MERLFAMPLLSMSRPCCSCVLRRFSQNASRIVKSKTVYCGQHPGYSSPLLVDSNLLNHNNFSQICRNRCLSSFISRSQATTFSSKNVTKYQMSSMGKSWNSNSFVCHMSSNSKKVPPKSARFPFWQRLLFVSGVGSVMFYLFKDALHEKEIESEQTRYQELGKAQLGGDWTLTDHHGNRRSASEFHGRWVLLYFGFTHCPDICPEELEKLIQIVNRFEKDPSQPNIQPLFISVDPERDSPKAIKDYCAEYSPHLIGFTGSEEELREVCKKFRVYYGKGERDENNDYIVDHTIIIYLLNPKGEFVNYFGRNLTADNVYTAVLQHITRYRELEQKGKLGAKK</sequence>
<dbReference type="InterPro" id="IPR036249">
    <property type="entry name" value="Thioredoxin-like_sf"/>
</dbReference>
<dbReference type="PANTHER" id="PTHR12151">
    <property type="entry name" value="ELECTRON TRANSPORT PROTIN SCO1/SENC FAMILY MEMBER"/>
    <property type="match status" value="1"/>
</dbReference>
<dbReference type="InterPro" id="IPR013766">
    <property type="entry name" value="Thioredoxin_domain"/>
</dbReference>
<evidence type="ECO:0000256" key="4">
    <source>
        <dbReference type="PIRSR" id="PIRSR603782-2"/>
    </source>
</evidence>
<dbReference type="FunFam" id="3.40.30.10:FF:000013">
    <property type="entry name" value="Blast:Protein SCO1 homolog, mitochondrial"/>
    <property type="match status" value="1"/>
</dbReference>
<organism evidence="6 7">
    <name type="scientific">Elysia chlorotica</name>
    <name type="common">Eastern emerald elysia</name>
    <name type="synonym">Sea slug</name>
    <dbReference type="NCBI Taxonomy" id="188477"/>
    <lineage>
        <taxon>Eukaryota</taxon>
        <taxon>Metazoa</taxon>
        <taxon>Spiralia</taxon>
        <taxon>Lophotrochozoa</taxon>
        <taxon>Mollusca</taxon>
        <taxon>Gastropoda</taxon>
        <taxon>Heterobranchia</taxon>
        <taxon>Euthyneura</taxon>
        <taxon>Panpulmonata</taxon>
        <taxon>Sacoglossa</taxon>
        <taxon>Placobranchoidea</taxon>
        <taxon>Plakobranchidae</taxon>
        <taxon>Elysia</taxon>
    </lineage>
</organism>
<dbReference type="PANTHER" id="PTHR12151:SF5">
    <property type="entry name" value="AT19154P"/>
    <property type="match status" value="1"/>
</dbReference>
<feature type="disulfide bond" description="Redox-active" evidence="4">
    <location>
        <begin position="199"/>
        <end position="203"/>
    </location>
</feature>
<gene>
    <name evidence="6" type="ORF">EGW08_023646</name>
</gene>
<proteinExistence type="inferred from homology"/>
<evidence type="ECO:0000256" key="2">
    <source>
        <dbReference type="ARBA" id="ARBA00023008"/>
    </source>
</evidence>
<reference evidence="6 7" key="1">
    <citation type="submission" date="2019-01" db="EMBL/GenBank/DDBJ databases">
        <title>A draft genome assembly of the solar-powered sea slug Elysia chlorotica.</title>
        <authorList>
            <person name="Cai H."/>
            <person name="Li Q."/>
            <person name="Fang X."/>
            <person name="Li J."/>
            <person name="Curtis N.E."/>
            <person name="Altenburger A."/>
            <person name="Shibata T."/>
            <person name="Feng M."/>
            <person name="Maeda T."/>
            <person name="Schwartz J.A."/>
            <person name="Shigenobu S."/>
            <person name="Lundholm N."/>
            <person name="Nishiyama T."/>
            <person name="Yang H."/>
            <person name="Hasebe M."/>
            <person name="Li S."/>
            <person name="Pierce S.K."/>
            <person name="Wang J."/>
        </authorList>
    </citation>
    <scope>NUCLEOTIDE SEQUENCE [LARGE SCALE GENOMIC DNA]</scope>
    <source>
        <strain evidence="6">EC2010</strain>
        <tissue evidence="6">Whole organism of an adult</tissue>
    </source>
</reference>
<dbReference type="GO" id="GO:0033617">
    <property type="term" value="P:mitochondrial respiratory chain complex IV assembly"/>
    <property type="evidence" value="ECO:0007669"/>
    <property type="project" value="TreeGrafter"/>
</dbReference>
<dbReference type="InterPro" id="IPR003782">
    <property type="entry name" value="SCO1/SenC"/>
</dbReference>
<dbReference type="STRING" id="188477.A0A433SI87"/>
<comment type="similarity">
    <text evidence="1">Belongs to the SCO1/2 family.</text>
</comment>
<evidence type="ECO:0000256" key="1">
    <source>
        <dbReference type="ARBA" id="ARBA00010996"/>
    </source>
</evidence>
<dbReference type="Gene3D" id="3.40.30.10">
    <property type="entry name" value="Glutaredoxin"/>
    <property type="match status" value="1"/>
</dbReference>
<evidence type="ECO:0000259" key="5">
    <source>
        <dbReference type="PROSITE" id="PS51352"/>
    </source>
</evidence>
<dbReference type="SUPFAM" id="SSF52833">
    <property type="entry name" value="Thioredoxin-like"/>
    <property type="match status" value="1"/>
</dbReference>
<dbReference type="GO" id="GO:0005739">
    <property type="term" value="C:mitochondrion"/>
    <property type="evidence" value="ECO:0007669"/>
    <property type="project" value="GOC"/>
</dbReference>
<keyword evidence="4" id="KW-1015">Disulfide bond</keyword>
<comment type="caution">
    <text evidence="6">The sequence shown here is derived from an EMBL/GenBank/DDBJ whole genome shotgun (WGS) entry which is preliminary data.</text>
</comment>
<feature type="binding site" evidence="3">
    <location>
        <position position="199"/>
    </location>
    <ligand>
        <name>Cu cation</name>
        <dbReference type="ChEBI" id="CHEBI:23378"/>
    </ligand>
</feature>
<dbReference type="EMBL" id="RQTK01002261">
    <property type="protein sequence ID" value="RUS68592.1"/>
    <property type="molecule type" value="Genomic_DNA"/>
</dbReference>
<dbReference type="Proteomes" id="UP000271974">
    <property type="component" value="Unassembled WGS sequence"/>
</dbReference>
<evidence type="ECO:0000256" key="3">
    <source>
        <dbReference type="PIRSR" id="PIRSR603782-1"/>
    </source>
</evidence>
<name>A0A433SI87_ELYCH</name>
<evidence type="ECO:0000313" key="7">
    <source>
        <dbReference type="Proteomes" id="UP000271974"/>
    </source>
</evidence>
<dbReference type="AlphaFoldDB" id="A0A433SI87"/>
<keyword evidence="3" id="KW-0479">Metal-binding</keyword>
<accession>A0A433SI87</accession>
<feature type="binding site" evidence="3">
    <location>
        <position position="290"/>
    </location>
    <ligand>
        <name>Cu cation</name>
        <dbReference type="ChEBI" id="CHEBI:23378"/>
    </ligand>
</feature>
<feature type="non-terminal residue" evidence="6">
    <location>
        <position position="340"/>
    </location>
</feature>
<dbReference type="CDD" id="cd02968">
    <property type="entry name" value="SCO"/>
    <property type="match status" value="1"/>
</dbReference>
<feature type="domain" description="Thioredoxin" evidence="5">
    <location>
        <begin position="161"/>
        <end position="329"/>
    </location>
</feature>
<feature type="binding site" evidence="3">
    <location>
        <position position="203"/>
    </location>
    <ligand>
        <name>Cu cation</name>
        <dbReference type="ChEBI" id="CHEBI:23378"/>
    </ligand>
</feature>
<dbReference type="GO" id="GO:0046872">
    <property type="term" value="F:metal ion binding"/>
    <property type="evidence" value="ECO:0007669"/>
    <property type="project" value="UniProtKB-KW"/>
</dbReference>
<protein>
    <recommendedName>
        <fullName evidence="5">Thioredoxin domain-containing protein</fullName>
    </recommendedName>
</protein>
<dbReference type="PROSITE" id="PS51352">
    <property type="entry name" value="THIOREDOXIN_2"/>
    <property type="match status" value="1"/>
</dbReference>